<protein>
    <submittedName>
        <fullName evidence="1">Uncharacterized protein</fullName>
    </submittedName>
</protein>
<reference evidence="1 2" key="1">
    <citation type="submission" date="2016-10" db="EMBL/GenBank/DDBJ databases">
        <title>Proteomics and genomics reveal pathogen-plant mechanisms compatible with a hemibiotrophic lifestyle of Diplodia corticola.</title>
        <authorList>
            <person name="Fernandes I."/>
            <person name="De Jonge R."/>
            <person name="Van De Peer Y."/>
            <person name="Devreese B."/>
            <person name="Alves A."/>
            <person name="Esteves A.C."/>
        </authorList>
    </citation>
    <scope>NUCLEOTIDE SEQUENCE [LARGE SCALE GENOMIC DNA]</scope>
    <source>
        <strain evidence="1 2">CBS 112549</strain>
    </source>
</reference>
<dbReference type="EMBL" id="MNUE01000018">
    <property type="protein sequence ID" value="OJD35239.1"/>
    <property type="molecule type" value="Genomic_DNA"/>
</dbReference>
<name>A0A1J9S3W7_9PEZI</name>
<accession>A0A1J9S3W7</accession>
<dbReference type="RefSeq" id="XP_020131499.1">
    <property type="nucleotide sequence ID" value="XM_020271780.1"/>
</dbReference>
<comment type="caution">
    <text evidence="1">The sequence shown here is derived from an EMBL/GenBank/DDBJ whole genome shotgun (WGS) entry which is preliminary data.</text>
</comment>
<sequence>MFRDGRGAPTDVDADGNTLLHRALKYHEPNFDYSKSVATHRQYSLAMEELVMGLVAAGVPVGEMGRHGETASFILMEKILYLERPHEVPLYKGLRKGLISHPNSICQFEEDLQHIFSKQTVWYEAFEGLSAFLYRLFQYDHDLAKELENLGCQASALLDIPSIYETYMAMKNASVSIPNSLDFSYFNPESGPISFFSQLVAPNAFAANLIYDAGFRSDTGNIDFNKRYAYHILQDSVDLLLWVTSKGVTTSQINLHTFMHNTSWYNSQPLPPDDSFHHASKLLDKFWDIYLSRSGQDHDECPLLRRPLRPGPRRLQTRCRKLEAGGTERRSRLLVAGMGLVGADVRSLFAVRAVAVDSLGRMLLFRFVPADDAAAAVGPGGQTEGGMVLFIPVGGSR</sequence>
<keyword evidence="2" id="KW-1185">Reference proteome</keyword>
<gene>
    <name evidence="1" type="ORF">BKCO1_18000146</name>
</gene>
<dbReference type="AlphaFoldDB" id="A0A1J9S3W7"/>
<proteinExistence type="predicted"/>
<dbReference type="OrthoDB" id="1577640at2759"/>
<organism evidence="1 2">
    <name type="scientific">Diplodia corticola</name>
    <dbReference type="NCBI Taxonomy" id="236234"/>
    <lineage>
        <taxon>Eukaryota</taxon>
        <taxon>Fungi</taxon>
        <taxon>Dikarya</taxon>
        <taxon>Ascomycota</taxon>
        <taxon>Pezizomycotina</taxon>
        <taxon>Dothideomycetes</taxon>
        <taxon>Dothideomycetes incertae sedis</taxon>
        <taxon>Botryosphaeriales</taxon>
        <taxon>Botryosphaeriaceae</taxon>
        <taxon>Diplodia</taxon>
    </lineage>
</organism>
<dbReference type="GeneID" id="31012039"/>
<dbReference type="Proteomes" id="UP000183809">
    <property type="component" value="Unassembled WGS sequence"/>
</dbReference>
<evidence type="ECO:0000313" key="1">
    <source>
        <dbReference type="EMBL" id="OJD35239.1"/>
    </source>
</evidence>
<evidence type="ECO:0000313" key="2">
    <source>
        <dbReference type="Proteomes" id="UP000183809"/>
    </source>
</evidence>